<proteinExistence type="inferred from homology"/>
<dbReference type="Proteomes" id="UP000262825">
    <property type="component" value="Unassembled WGS sequence"/>
</dbReference>
<dbReference type="PROSITE" id="PS51273">
    <property type="entry name" value="GATASE_TYPE_1"/>
    <property type="match status" value="1"/>
</dbReference>
<dbReference type="Pfam" id="PF00117">
    <property type="entry name" value="GATase"/>
    <property type="match status" value="1"/>
</dbReference>
<keyword evidence="14" id="KW-1185">Reference proteome</keyword>
<reference evidence="14" key="1">
    <citation type="submission" date="2018-06" db="EMBL/GenBank/DDBJ databases">
        <authorList>
            <person name="Guldener U."/>
        </authorList>
    </citation>
    <scope>NUCLEOTIDE SEQUENCE [LARGE SCALE GENOMIC DNA]</scope>
    <source>
        <strain evidence="14">UTAD17</strain>
    </source>
</reference>
<evidence type="ECO:0000256" key="8">
    <source>
        <dbReference type="ARBA" id="ARBA00031329"/>
    </source>
</evidence>
<evidence type="ECO:0000256" key="5">
    <source>
        <dbReference type="ARBA" id="ARBA00022679"/>
    </source>
</evidence>
<dbReference type="NCBIfam" id="TIGR00566">
    <property type="entry name" value="trpG_papA"/>
    <property type="match status" value="1"/>
</dbReference>
<dbReference type="GO" id="GO:0046656">
    <property type="term" value="P:folic acid biosynthetic process"/>
    <property type="evidence" value="ECO:0007669"/>
    <property type="project" value="UniProtKB-KW"/>
</dbReference>
<dbReference type="InterPro" id="IPR017926">
    <property type="entry name" value="GATASE"/>
</dbReference>
<gene>
    <name evidence="13" type="ORF">SCODWIG_02350</name>
</gene>
<feature type="domain" description="Anthranilate synthase component I N-terminal" evidence="12">
    <location>
        <begin position="299"/>
        <end position="444"/>
    </location>
</feature>
<dbReference type="VEuPathDB" id="FungiDB:SCODWIG_02350"/>
<evidence type="ECO:0000259" key="10">
    <source>
        <dbReference type="Pfam" id="PF00117"/>
    </source>
</evidence>
<dbReference type="SUPFAM" id="SSF52317">
    <property type="entry name" value="Class I glutamine amidotransferase-like"/>
    <property type="match status" value="1"/>
</dbReference>
<dbReference type="EC" id="2.6.1.85" evidence="4"/>
<feature type="domain" description="Glutamine amidotransferase" evidence="10">
    <location>
        <begin position="11"/>
        <end position="227"/>
    </location>
</feature>
<dbReference type="InterPro" id="IPR015890">
    <property type="entry name" value="Chorismate_C"/>
</dbReference>
<dbReference type="GO" id="GO:0000162">
    <property type="term" value="P:L-tryptophan biosynthetic process"/>
    <property type="evidence" value="ECO:0007669"/>
    <property type="project" value="TreeGrafter"/>
</dbReference>
<dbReference type="InterPro" id="IPR006221">
    <property type="entry name" value="TrpG/PapA_dom"/>
</dbReference>
<evidence type="ECO:0000313" key="14">
    <source>
        <dbReference type="Proteomes" id="UP000262825"/>
    </source>
</evidence>
<protein>
    <recommendedName>
        <fullName evidence="4">aminodeoxychorismate synthase</fullName>
        <ecNumber evidence="4">2.6.1.85</ecNumber>
    </recommendedName>
    <alternativeName>
        <fullName evidence="8">Para-aminobenzoate synthase</fullName>
    </alternativeName>
    <alternativeName>
        <fullName evidence="9">p-aminobenzoic acid synthase</fullName>
    </alternativeName>
</protein>
<dbReference type="EMBL" id="UFAJ01000395">
    <property type="protein sequence ID" value="SSD60589.1"/>
    <property type="molecule type" value="Genomic_DNA"/>
</dbReference>
<dbReference type="InterPro" id="IPR005801">
    <property type="entry name" value="ADC_synthase"/>
</dbReference>
<dbReference type="Pfam" id="PF00425">
    <property type="entry name" value="Chorismate_bind"/>
    <property type="match status" value="1"/>
</dbReference>
<keyword evidence="7" id="KW-0315">Glutamine amidotransferase</keyword>
<dbReference type="InterPro" id="IPR019999">
    <property type="entry name" value="Anth_synth_I-like"/>
</dbReference>
<feature type="domain" description="Chorismate-utilising enzyme C-terminal" evidence="11">
    <location>
        <begin position="492"/>
        <end position="763"/>
    </location>
</feature>
<comment type="pathway">
    <text evidence="2">Cofactor biosynthesis; tetrahydrofolate biosynthesis; 4-aminobenzoate from chorismate: step 1/2.</text>
</comment>
<organism evidence="13 14">
    <name type="scientific">Saccharomycodes ludwigii</name>
    <dbReference type="NCBI Taxonomy" id="36035"/>
    <lineage>
        <taxon>Eukaryota</taxon>
        <taxon>Fungi</taxon>
        <taxon>Dikarya</taxon>
        <taxon>Ascomycota</taxon>
        <taxon>Saccharomycotina</taxon>
        <taxon>Saccharomycetes</taxon>
        <taxon>Saccharomycodales</taxon>
        <taxon>Saccharomycodaceae</taxon>
        <taxon>Saccharomycodes</taxon>
    </lineage>
</organism>
<dbReference type="PRINTS" id="PR00096">
    <property type="entry name" value="GATASE"/>
</dbReference>
<evidence type="ECO:0000256" key="4">
    <source>
        <dbReference type="ARBA" id="ARBA00013139"/>
    </source>
</evidence>
<dbReference type="GO" id="GO:0046820">
    <property type="term" value="F:4-amino-4-deoxychorismate synthase activity"/>
    <property type="evidence" value="ECO:0007669"/>
    <property type="project" value="UniProtKB-EC"/>
</dbReference>
<accession>A0A376B7P9</accession>
<comment type="catalytic activity">
    <reaction evidence="1">
        <text>chorismate + L-glutamine = 4-amino-4-deoxychorismate + L-glutamate</text>
        <dbReference type="Rhea" id="RHEA:11672"/>
        <dbReference type="ChEBI" id="CHEBI:29748"/>
        <dbReference type="ChEBI" id="CHEBI:29985"/>
        <dbReference type="ChEBI" id="CHEBI:58359"/>
        <dbReference type="ChEBI" id="CHEBI:58406"/>
        <dbReference type="EC" id="2.6.1.85"/>
    </reaction>
</comment>
<evidence type="ECO:0000256" key="3">
    <source>
        <dbReference type="ARBA" id="ARBA00005970"/>
    </source>
</evidence>
<comment type="similarity">
    <text evidence="3">In the C-terminal section; belongs to the anthranilate synthase component I family.</text>
</comment>
<keyword evidence="5" id="KW-0808">Transferase</keyword>
<evidence type="ECO:0000256" key="7">
    <source>
        <dbReference type="ARBA" id="ARBA00022962"/>
    </source>
</evidence>
<dbReference type="Pfam" id="PF04715">
    <property type="entry name" value="Anth_synt_I_N"/>
    <property type="match status" value="1"/>
</dbReference>
<dbReference type="GO" id="GO:0008153">
    <property type="term" value="P:4-aminobenzoate biosynthetic process"/>
    <property type="evidence" value="ECO:0007669"/>
    <property type="project" value="TreeGrafter"/>
</dbReference>
<dbReference type="UniPathway" id="UPA00077">
    <property type="reaction ID" value="UER00149"/>
</dbReference>
<evidence type="ECO:0000259" key="12">
    <source>
        <dbReference type="Pfam" id="PF04715"/>
    </source>
</evidence>
<dbReference type="PANTHER" id="PTHR11236:SF18">
    <property type="entry name" value="AMINODEOXYCHORISMATE SYNTHASE"/>
    <property type="match status" value="1"/>
</dbReference>
<dbReference type="SUPFAM" id="SSF56322">
    <property type="entry name" value="ADC synthase"/>
    <property type="match status" value="1"/>
</dbReference>
<dbReference type="AlphaFoldDB" id="A0A376B7P9"/>
<evidence type="ECO:0000259" key="11">
    <source>
        <dbReference type="Pfam" id="PF00425"/>
    </source>
</evidence>
<evidence type="ECO:0000256" key="9">
    <source>
        <dbReference type="ARBA" id="ARBA00031904"/>
    </source>
</evidence>
<evidence type="ECO:0000256" key="2">
    <source>
        <dbReference type="ARBA" id="ARBA00005009"/>
    </source>
</evidence>
<dbReference type="Gene3D" id="3.40.50.880">
    <property type="match status" value="1"/>
</dbReference>
<dbReference type="CDD" id="cd01743">
    <property type="entry name" value="GATase1_Anthranilate_Synthase"/>
    <property type="match status" value="1"/>
</dbReference>
<sequence>MTYTLPLNLLYIDSYDSFAYNIIDLIKSTSIIANDAPYDLNLTIIQDNDLSVLSDLITFSKKLSQFHGIIIGPGPGNPRNFNHENSIIYNIFNRFKDTLAKTPILGICLGFQSMSYLYAHCSICELDNIKHGQIYEMELLNNNINNDDKNIFENYPRTFKSVRYHSLHITNITADLIPLVVTKEKNIATNDTIIMGGKIRDRCWFGVQYHPESCCSEYGQLLFDNFIGKFVLPNYSNVKLDDHNMEFTETHREFDTNLTINTPKNIEIDYRVIDIPKNITNIPQFLINLGEFINAFDSNFVLLASSKLQPNCGQYSIFGLSIQNKTTVFQYIVATGEFFRYLYTHDNSTAVIDSSIITKDEYWSKIEKFMEDKTVDLSAMEEYNNAAKDLNELPFIGGIMGGIGYELGWCVPMESNIEKDKTIDSLLVYIENTIVIDHINNKMYFISINGKTDDIPLFGLIMNSIMRNEIDDTHVNNNVCTAKVKTVVKPDKQKYIAMFNKCQEYLNKGDSYELCLTNQCEIHLENTDPTKIGWMLFKKLLLLNPAPFSSYINFPQYKLVSSSPERFLKWDEKLTCELRPIKGTVSKKKVNDDIKEATKILNTPKEFGENLMIVDLIRNDLYENLPLVKLEKLMGIEEFETVYQLVSVIKGYASNSSGDRPVTIPTSGFQILKKSLPPGSMTGAPKKSSVEILYKDIEGDMYKNRKIYSGVTGYYGINRRGDWSVNIRCMYSLADPLVWRLGCGGAITVLSNAEDEYEEMLTKLNSTLQIF</sequence>
<dbReference type="InterPro" id="IPR006805">
    <property type="entry name" value="Anth_synth_I_N"/>
</dbReference>
<dbReference type="Gene3D" id="3.60.120.10">
    <property type="entry name" value="Anthranilate synthase"/>
    <property type="match status" value="1"/>
</dbReference>
<dbReference type="GO" id="GO:0005737">
    <property type="term" value="C:cytoplasm"/>
    <property type="evidence" value="ECO:0007669"/>
    <property type="project" value="TreeGrafter"/>
</dbReference>
<evidence type="ECO:0000313" key="13">
    <source>
        <dbReference type="EMBL" id="SSD60589.1"/>
    </source>
</evidence>
<dbReference type="GO" id="GO:0046654">
    <property type="term" value="P:tetrahydrofolate biosynthetic process"/>
    <property type="evidence" value="ECO:0007669"/>
    <property type="project" value="UniProtKB-UniPathway"/>
</dbReference>
<evidence type="ECO:0000256" key="1">
    <source>
        <dbReference type="ARBA" id="ARBA00001000"/>
    </source>
</evidence>
<dbReference type="NCBIfam" id="TIGR01823">
    <property type="entry name" value="PabB-fungal"/>
    <property type="match status" value="1"/>
</dbReference>
<name>A0A376B7P9_9ASCO</name>
<dbReference type="InterPro" id="IPR010117">
    <property type="entry name" value="PabB_fungal"/>
</dbReference>
<dbReference type="InterPro" id="IPR029062">
    <property type="entry name" value="Class_I_gatase-like"/>
</dbReference>
<evidence type="ECO:0000256" key="6">
    <source>
        <dbReference type="ARBA" id="ARBA00022909"/>
    </source>
</evidence>
<keyword evidence="6" id="KW-0289">Folate biosynthesis</keyword>
<dbReference type="PANTHER" id="PTHR11236">
    <property type="entry name" value="AMINOBENZOATE/ANTHRANILATE SYNTHASE"/>
    <property type="match status" value="1"/>
</dbReference>